<dbReference type="InterPro" id="IPR039576">
    <property type="entry name" value="APBB1/2/3"/>
</dbReference>
<proteinExistence type="predicted"/>
<keyword evidence="6" id="KW-1185">Reference proteome</keyword>
<dbReference type="Gene3D" id="2.20.70.10">
    <property type="match status" value="1"/>
</dbReference>
<evidence type="ECO:0000313" key="5">
    <source>
        <dbReference type="EMBL" id="PAA80004.1"/>
    </source>
</evidence>
<gene>
    <name evidence="5" type="ORF">BOX15_Mlig029642g3</name>
</gene>
<keyword evidence="1" id="KW-0677">Repeat</keyword>
<dbReference type="EMBL" id="NIVC01000604">
    <property type="protein sequence ID" value="PAA80004.1"/>
    <property type="molecule type" value="Genomic_DNA"/>
</dbReference>
<accession>A0A267G3P5</accession>
<sequence length="519" mass="54394">MQPSEASTNNGRAELPAGWEAHEDEAGPYYWHVPSGTIRREPPGPADQPARPKSFLGCSVDDFKICGVGGINGGSGGESSSTVSSPSTASAGAAASPTSTAAAAASGAADDPNGGSELLCESLEFRVRYLGWRYLDPDDVARAERSSGAVNRCIMALAAAEAAGDLQPQPARLLLSRHNLRLLATDSVAIDNETESEQQRDQLIPAQPLLAIRLWGVGRRSGGGGSGADSSLDSSSSTGSASAAAAGRHFAYVARDDVNKYVCHVLDCLDPDDVGDPASGTAAVRIANAVCQRCRRLMSLRRRRQQQQQQQRRQDLRLPVDTDALLSASPFPSPQEEPSKCIPCLYLGCLPVDGPGGLDRLNDAINTAVAEVADGSRQATPVNARVSPSSLRFEPATNAGSSTACGAVELRVRYLSFMGVSRASVRHAGFIAQTALGAFECHVCRCEPSCGPLCRTVEAACNLRYQKCLDSLAATPGRGNRQLLQQSGDESTAAGGGVKSDIVQAVTSLFSGLRRLSIK</sequence>
<dbReference type="PROSITE" id="PS01179">
    <property type="entry name" value="PID"/>
    <property type="match status" value="1"/>
</dbReference>
<dbReference type="InterPro" id="IPR001202">
    <property type="entry name" value="WW_dom"/>
</dbReference>
<dbReference type="STRING" id="282301.A0A267G3P5"/>
<dbReference type="PANTHER" id="PTHR14058:SF8">
    <property type="entry name" value="PROTEIN FE65 HOMOLOG"/>
    <property type="match status" value="1"/>
</dbReference>
<dbReference type="AlphaFoldDB" id="A0A267G3P5"/>
<dbReference type="SUPFAM" id="SSF51045">
    <property type="entry name" value="WW domain"/>
    <property type="match status" value="1"/>
</dbReference>
<dbReference type="InterPro" id="IPR011993">
    <property type="entry name" value="PH-like_dom_sf"/>
</dbReference>
<dbReference type="PROSITE" id="PS50020">
    <property type="entry name" value="WW_DOMAIN_2"/>
    <property type="match status" value="1"/>
</dbReference>
<feature type="region of interest" description="Disordered" evidence="2">
    <location>
        <begin position="75"/>
        <end position="94"/>
    </location>
</feature>
<evidence type="ECO:0000313" key="6">
    <source>
        <dbReference type="Proteomes" id="UP000215902"/>
    </source>
</evidence>
<feature type="compositionally biased region" description="Low complexity" evidence="2">
    <location>
        <begin position="78"/>
        <end position="94"/>
    </location>
</feature>
<dbReference type="Gene3D" id="2.30.29.30">
    <property type="entry name" value="Pleckstrin-homology domain (PH domain)/Phosphotyrosine-binding domain (PTB)"/>
    <property type="match status" value="2"/>
</dbReference>
<dbReference type="PANTHER" id="PTHR14058">
    <property type="entry name" value="AMYLOID BETA A4 PRECURSOR PROTEIN-BINDING FAMILY B"/>
    <property type="match status" value="1"/>
</dbReference>
<dbReference type="SMART" id="SM00462">
    <property type="entry name" value="PTB"/>
    <property type="match status" value="2"/>
</dbReference>
<protein>
    <recommendedName>
        <fullName evidence="7">WW domain-containing protein</fullName>
    </recommendedName>
</protein>
<dbReference type="GO" id="GO:0005737">
    <property type="term" value="C:cytoplasm"/>
    <property type="evidence" value="ECO:0007669"/>
    <property type="project" value="TreeGrafter"/>
</dbReference>
<dbReference type="InterPro" id="IPR006020">
    <property type="entry name" value="PTB/PI_dom"/>
</dbReference>
<dbReference type="GO" id="GO:0005634">
    <property type="term" value="C:nucleus"/>
    <property type="evidence" value="ECO:0007669"/>
    <property type="project" value="TreeGrafter"/>
</dbReference>
<evidence type="ECO:0000259" key="4">
    <source>
        <dbReference type="PROSITE" id="PS50020"/>
    </source>
</evidence>
<feature type="region of interest" description="Disordered" evidence="2">
    <location>
        <begin position="1"/>
        <end position="53"/>
    </location>
</feature>
<dbReference type="GO" id="GO:0001540">
    <property type="term" value="F:amyloid-beta binding"/>
    <property type="evidence" value="ECO:0007669"/>
    <property type="project" value="InterPro"/>
</dbReference>
<evidence type="ECO:0000256" key="2">
    <source>
        <dbReference type="SAM" id="MobiDB-lite"/>
    </source>
</evidence>
<feature type="domain" description="PID" evidence="3">
    <location>
        <begin position="346"/>
        <end position="476"/>
    </location>
</feature>
<organism evidence="5 6">
    <name type="scientific">Macrostomum lignano</name>
    <dbReference type="NCBI Taxonomy" id="282301"/>
    <lineage>
        <taxon>Eukaryota</taxon>
        <taxon>Metazoa</taxon>
        <taxon>Spiralia</taxon>
        <taxon>Lophotrochozoa</taxon>
        <taxon>Platyhelminthes</taxon>
        <taxon>Rhabditophora</taxon>
        <taxon>Macrostomorpha</taxon>
        <taxon>Macrostomida</taxon>
        <taxon>Macrostomidae</taxon>
        <taxon>Macrostomum</taxon>
    </lineage>
</organism>
<dbReference type="SUPFAM" id="SSF50729">
    <property type="entry name" value="PH domain-like"/>
    <property type="match status" value="2"/>
</dbReference>
<dbReference type="OrthoDB" id="5969782at2759"/>
<feature type="domain" description="WW" evidence="4">
    <location>
        <begin position="13"/>
        <end position="45"/>
    </location>
</feature>
<evidence type="ECO:0000259" key="3">
    <source>
        <dbReference type="PROSITE" id="PS01179"/>
    </source>
</evidence>
<evidence type="ECO:0008006" key="7">
    <source>
        <dbReference type="Google" id="ProtNLM"/>
    </source>
</evidence>
<evidence type="ECO:0000256" key="1">
    <source>
        <dbReference type="ARBA" id="ARBA00022737"/>
    </source>
</evidence>
<dbReference type="InterPro" id="IPR036020">
    <property type="entry name" value="WW_dom_sf"/>
</dbReference>
<feature type="compositionally biased region" description="Polar residues" evidence="2">
    <location>
        <begin position="1"/>
        <end position="11"/>
    </location>
</feature>
<dbReference type="CDD" id="cd00201">
    <property type="entry name" value="WW"/>
    <property type="match status" value="1"/>
</dbReference>
<reference evidence="5 6" key="1">
    <citation type="submission" date="2017-06" db="EMBL/GenBank/DDBJ databases">
        <title>A platform for efficient transgenesis in Macrostomum lignano, a flatworm model organism for stem cell research.</title>
        <authorList>
            <person name="Berezikov E."/>
        </authorList>
    </citation>
    <scope>NUCLEOTIDE SEQUENCE [LARGE SCALE GENOMIC DNA]</scope>
    <source>
        <strain evidence="5">DV1</strain>
        <tissue evidence="5">Whole organism</tissue>
    </source>
</reference>
<dbReference type="Proteomes" id="UP000215902">
    <property type="component" value="Unassembled WGS sequence"/>
</dbReference>
<comment type="caution">
    <text evidence="5">The sequence shown here is derived from an EMBL/GenBank/DDBJ whole genome shotgun (WGS) entry which is preliminary data.</text>
</comment>
<dbReference type="GO" id="GO:0006355">
    <property type="term" value="P:regulation of DNA-templated transcription"/>
    <property type="evidence" value="ECO:0007669"/>
    <property type="project" value="TreeGrafter"/>
</dbReference>
<name>A0A267G3P5_9PLAT</name>